<gene>
    <name evidence="1" type="ORF">Goari_018375</name>
</gene>
<evidence type="ECO:0000313" key="2">
    <source>
        <dbReference type="Proteomes" id="UP000593577"/>
    </source>
</evidence>
<protein>
    <submittedName>
        <fullName evidence="1">Uncharacterized protein</fullName>
    </submittedName>
</protein>
<keyword evidence="2" id="KW-1185">Reference proteome</keyword>
<sequence length="29" mass="3416">MKVKDRWLRWSKLLCGDSFGGQVPSQFVF</sequence>
<name>A0A7J8WPZ5_GOSAI</name>
<reference evidence="1 2" key="1">
    <citation type="journal article" date="2019" name="Genome Biol. Evol.">
        <title>Insights into the evolution of the New World diploid cottons (Gossypium, subgenus Houzingenia) based on genome sequencing.</title>
        <authorList>
            <person name="Grover C.E."/>
            <person name="Arick M.A. 2nd"/>
            <person name="Thrash A."/>
            <person name="Conover J.L."/>
            <person name="Sanders W.S."/>
            <person name="Peterson D.G."/>
            <person name="Frelichowski J.E."/>
            <person name="Scheffler J.A."/>
            <person name="Scheffler B.E."/>
            <person name="Wendel J.F."/>
        </authorList>
    </citation>
    <scope>NUCLEOTIDE SEQUENCE [LARGE SCALE GENOMIC DNA]</scope>
    <source>
        <strain evidence="1">185</strain>
        <tissue evidence="1">Leaf</tissue>
    </source>
</reference>
<dbReference type="Proteomes" id="UP000593577">
    <property type="component" value="Unassembled WGS sequence"/>
</dbReference>
<accession>A0A7J8WPZ5</accession>
<comment type="caution">
    <text evidence="1">The sequence shown here is derived from an EMBL/GenBank/DDBJ whole genome shotgun (WGS) entry which is preliminary data.</text>
</comment>
<dbReference type="EMBL" id="JABFAA010000002">
    <property type="protein sequence ID" value="MBA0676940.1"/>
    <property type="molecule type" value="Genomic_DNA"/>
</dbReference>
<proteinExistence type="predicted"/>
<evidence type="ECO:0000313" key="1">
    <source>
        <dbReference type="EMBL" id="MBA0676940.1"/>
    </source>
</evidence>
<dbReference type="AlphaFoldDB" id="A0A7J8WPZ5"/>
<organism evidence="1 2">
    <name type="scientific">Gossypium aridum</name>
    <name type="common">American cotton</name>
    <name type="synonym">Erioxylum aridum</name>
    <dbReference type="NCBI Taxonomy" id="34290"/>
    <lineage>
        <taxon>Eukaryota</taxon>
        <taxon>Viridiplantae</taxon>
        <taxon>Streptophyta</taxon>
        <taxon>Embryophyta</taxon>
        <taxon>Tracheophyta</taxon>
        <taxon>Spermatophyta</taxon>
        <taxon>Magnoliopsida</taxon>
        <taxon>eudicotyledons</taxon>
        <taxon>Gunneridae</taxon>
        <taxon>Pentapetalae</taxon>
        <taxon>rosids</taxon>
        <taxon>malvids</taxon>
        <taxon>Malvales</taxon>
        <taxon>Malvaceae</taxon>
        <taxon>Malvoideae</taxon>
        <taxon>Gossypium</taxon>
    </lineage>
</organism>